<dbReference type="PROSITE" id="PS50082">
    <property type="entry name" value="WD_REPEATS_2"/>
    <property type="match status" value="1"/>
</dbReference>
<dbReference type="PROSITE" id="PS50197">
    <property type="entry name" value="BEACH"/>
    <property type="match status" value="1"/>
</dbReference>
<dbReference type="InterPro" id="IPR000409">
    <property type="entry name" value="BEACH_dom"/>
</dbReference>
<dbReference type="InterPro" id="IPR019775">
    <property type="entry name" value="WD40_repeat_CS"/>
</dbReference>
<feature type="repeat" description="WD" evidence="3">
    <location>
        <begin position="809"/>
        <end position="851"/>
    </location>
</feature>
<evidence type="ECO:0000259" key="5">
    <source>
        <dbReference type="PROSITE" id="PS51783"/>
    </source>
</evidence>
<dbReference type="PANTHER" id="PTHR13743">
    <property type="entry name" value="BEIGE/BEACH-RELATED"/>
    <property type="match status" value="1"/>
</dbReference>
<dbReference type="Gene3D" id="1.10.1540.10">
    <property type="entry name" value="BEACH domain"/>
    <property type="match status" value="1"/>
</dbReference>
<evidence type="ECO:0000256" key="1">
    <source>
        <dbReference type="ARBA" id="ARBA00022574"/>
    </source>
</evidence>
<dbReference type="EMBL" id="CP092877">
    <property type="protein sequence ID" value="UYV77905.1"/>
    <property type="molecule type" value="Genomic_DNA"/>
</dbReference>
<gene>
    <name evidence="6" type="ORF">LAZ67_15002771</name>
</gene>
<evidence type="ECO:0000313" key="6">
    <source>
        <dbReference type="EMBL" id="UYV77905.1"/>
    </source>
</evidence>
<evidence type="ECO:0000313" key="7">
    <source>
        <dbReference type="Proteomes" id="UP001235939"/>
    </source>
</evidence>
<keyword evidence="7" id="KW-1185">Reference proteome</keyword>
<reference evidence="6 7" key="1">
    <citation type="submission" date="2022-01" db="EMBL/GenBank/DDBJ databases">
        <title>A chromosomal length assembly of Cordylochernes scorpioides.</title>
        <authorList>
            <person name="Zeh D."/>
            <person name="Zeh J."/>
        </authorList>
    </citation>
    <scope>NUCLEOTIDE SEQUENCE [LARGE SCALE GENOMIC DNA]</scope>
    <source>
        <strain evidence="6">IN4F17</strain>
        <tissue evidence="6">Whole Body</tissue>
    </source>
</reference>
<dbReference type="SMART" id="SM01026">
    <property type="entry name" value="Beach"/>
    <property type="match status" value="1"/>
</dbReference>
<dbReference type="InterPro" id="IPR023362">
    <property type="entry name" value="PH-BEACH_dom"/>
</dbReference>
<evidence type="ECO:0000259" key="4">
    <source>
        <dbReference type="PROSITE" id="PS50197"/>
    </source>
</evidence>
<evidence type="ECO:0000256" key="2">
    <source>
        <dbReference type="ARBA" id="ARBA00022737"/>
    </source>
</evidence>
<accession>A0ABY6L9T7</accession>
<evidence type="ECO:0000256" key="3">
    <source>
        <dbReference type="PROSITE-ProRule" id="PRU00221"/>
    </source>
</evidence>
<dbReference type="PROSITE" id="PS00678">
    <property type="entry name" value="WD_REPEATS_1"/>
    <property type="match status" value="1"/>
</dbReference>
<dbReference type="InterPro" id="IPR001680">
    <property type="entry name" value="WD40_rpt"/>
</dbReference>
<feature type="domain" description="BEACH" evidence="4">
    <location>
        <begin position="423"/>
        <end position="715"/>
    </location>
</feature>
<dbReference type="Pfam" id="PF02138">
    <property type="entry name" value="Beach"/>
    <property type="match status" value="1"/>
</dbReference>
<dbReference type="SUPFAM" id="SSF50729">
    <property type="entry name" value="PH domain-like"/>
    <property type="match status" value="1"/>
</dbReference>
<dbReference type="Pfam" id="PF14844">
    <property type="entry name" value="PH_BEACH"/>
    <property type="match status" value="1"/>
</dbReference>
<dbReference type="Pfam" id="PF16057">
    <property type="entry name" value="DUF4800"/>
    <property type="match status" value="1"/>
</dbReference>
<dbReference type="InterPro" id="IPR011993">
    <property type="entry name" value="PH-like_dom_sf"/>
</dbReference>
<dbReference type="InterPro" id="IPR036322">
    <property type="entry name" value="WD40_repeat_dom_sf"/>
</dbReference>
<dbReference type="Pfam" id="PF20426">
    <property type="entry name" value="NBCH_WD40"/>
    <property type="match status" value="1"/>
</dbReference>
<dbReference type="CDD" id="cd01201">
    <property type="entry name" value="PH_BEACH"/>
    <property type="match status" value="1"/>
</dbReference>
<dbReference type="Proteomes" id="UP001235939">
    <property type="component" value="Chromosome 15"/>
</dbReference>
<keyword evidence="2" id="KW-0677">Repeat</keyword>
<proteinExistence type="predicted"/>
<organism evidence="6 7">
    <name type="scientific">Cordylochernes scorpioides</name>
    <dbReference type="NCBI Taxonomy" id="51811"/>
    <lineage>
        <taxon>Eukaryota</taxon>
        <taxon>Metazoa</taxon>
        <taxon>Ecdysozoa</taxon>
        <taxon>Arthropoda</taxon>
        <taxon>Chelicerata</taxon>
        <taxon>Arachnida</taxon>
        <taxon>Pseudoscorpiones</taxon>
        <taxon>Cheliferoidea</taxon>
        <taxon>Chernetidae</taxon>
        <taxon>Cordylochernes</taxon>
    </lineage>
</organism>
<dbReference type="InterPro" id="IPR050865">
    <property type="entry name" value="BEACH_Domain"/>
</dbReference>
<dbReference type="SUPFAM" id="SSF81837">
    <property type="entry name" value="BEACH domain"/>
    <property type="match status" value="1"/>
</dbReference>
<dbReference type="SUPFAM" id="SSF50978">
    <property type="entry name" value="WD40 repeat-like"/>
    <property type="match status" value="1"/>
</dbReference>
<dbReference type="CDD" id="cd06071">
    <property type="entry name" value="Beach"/>
    <property type="match status" value="1"/>
</dbReference>
<dbReference type="InterPro" id="IPR015943">
    <property type="entry name" value="WD40/YVTN_repeat-like_dom_sf"/>
</dbReference>
<dbReference type="Gene3D" id="2.130.10.10">
    <property type="entry name" value="YVTN repeat-like/Quinoprotein amine dehydrogenase"/>
    <property type="match status" value="1"/>
</dbReference>
<feature type="domain" description="BEACH-type PH" evidence="5">
    <location>
        <begin position="312"/>
        <end position="409"/>
    </location>
</feature>
<name>A0ABY6L9T7_9ARAC</name>
<dbReference type="PROSITE" id="PS51783">
    <property type="entry name" value="PH_BEACH"/>
    <property type="match status" value="1"/>
</dbReference>
<dbReference type="InterPro" id="IPR046851">
    <property type="entry name" value="NBCH_WD40"/>
</dbReference>
<dbReference type="PANTHER" id="PTHR13743:SF112">
    <property type="entry name" value="BEACH DOMAIN-CONTAINING PROTEIN"/>
    <property type="match status" value="1"/>
</dbReference>
<dbReference type="SMART" id="SM00320">
    <property type="entry name" value="WD40"/>
    <property type="match status" value="4"/>
</dbReference>
<keyword evidence="1 3" id="KW-0853">WD repeat</keyword>
<dbReference type="InterPro" id="IPR036372">
    <property type="entry name" value="BEACH_dom_sf"/>
</dbReference>
<protein>
    <submittedName>
        <fullName evidence="6">NBEAL1</fullName>
    </submittedName>
</protein>
<sequence length="1140" mass="129610">MLHELNGISDAAKDSEHYSFLVPVLRALLERLWTPLHLSRQLPALPHLSAGPSFFDDFQSYCQAPEWRYFLRKVVRPYQQRYITLKPEEMKEEMSHFWVACLEANMVASHRRGRAQGESKLRFQSQITDVLEEKITEEHARLQDVFQSAKCQNIYVRRRWKVAKLYLTGPRGPWQSRDAQVQHWKLSHYENFCRMRLKMVLNTNFDPHLHASRLRDNQGWLATPGYFRNTRFRSGRELKPHTDWLRPSPQDDTVLLCTDSAGLAPLASKEALPVKVAREALVWEHNDDYLAEEDLQSIFVNSANLEAVDMSNAREKAVVSEDCQLVTLMSVIKGHLEITTSAIYFFDQSPVKEERDRYDFKYGLSQLREVHLRRYNLRRSALEFFLVDQTSFFLNFTPAKRNKVYSRLLSLRPPNLIYTSGLRSPADLMRASGLTAKWINREISNFQYLMCLNTIAGRTYNDLSQYPVFPWVLADYTSQELDLDNPDTFRDFSKPIGVVNPKNIPEVRAKYENFVDITGSIPKFHYGTHYSNSAGVLHYLVRVEPFTSLHVELQSGRFDVADRQFHSVEATWRLLMESPYDVKELIPEFFYLPEFLINENGFDLGKLQGTSDRVDHVKLPPWAESAEDFIYKHRQALESEYVSTNLNHWIDLIFGCKQKGPQAVEALNVFYYVSYEGAVDLDVIQNPLEREATEGMINNFGQTPTQLFKEPHPTRLPQDDALVKMCQEPKPPSIFLLMEKLKASFVEVGGNCMACRSTRYIGGPFHPGHPVTSAMFGLTGDGRYLVCGGHWDNSLQVLSLPRPKLVAHVIRHHGVVTCVGLDPTNGSRLLSGSEDTTCIVWEVSAAGGTMNLRHLHTLYGHDRPLSALALSLSLDLALTASRDGTLNMHSVRDGMFLRTLSPPGSRPRPVTLVSVSDLGYIVVHCSTGSLSSLHVYTVNGRHLCQRDLPSALQGMVTSGEHLVTGAMDGTLALWQTFGVAKAKGGKAPSRHLAITRAAPNMEYKRLLILYSWIRSPYRPVEGRRSLKACQDRILKPRCELVEYSIGNKVEWSELETENSPADTDNAESRTYVITRGLPSEFCARTRQSSNQCLVLGLWSEQTIGGGKLSSSPRAHRVRCPIGRRGMEDNDIRLTDPKDIL</sequence>
<dbReference type="Gene3D" id="2.30.29.30">
    <property type="entry name" value="Pleckstrin-homology domain (PH domain)/Phosphotyrosine-binding domain (PTB)"/>
    <property type="match status" value="1"/>
</dbReference>